<accession>A0A9Q3KBL5</accession>
<evidence type="ECO:0000313" key="2">
    <source>
        <dbReference type="EMBL" id="MBW0576325.1"/>
    </source>
</evidence>
<feature type="region of interest" description="Disordered" evidence="1">
    <location>
        <begin position="1"/>
        <end position="25"/>
    </location>
</feature>
<evidence type="ECO:0000313" key="3">
    <source>
        <dbReference type="Proteomes" id="UP000765509"/>
    </source>
</evidence>
<sequence length="68" mass="7098">MLTRGHPPPRSDSDTAPPSPPSPLLTIPHSRLIFSLAYNSYPAAGPSSCASNATLTPITPPRTCPTCL</sequence>
<evidence type="ECO:0000256" key="1">
    <source>
        <dbReference type="SAM" id="MobiDB-lite"/>
    </source>
</evidence>
<dbReference type="Proteomes" id="UP000765509">
    <property type="component" value="Unassembled WGS sequence"/>
</dbReference>
<comment type="caution">
    <text evidence="2">The sequence shown here is derived from an EMBL/GenBank/DDBJ whole genome shotgun (WGS) entry which is preliminary data.</text>
</comment>
<proteinExistence type="predicted"/>
<name>A0A9Q3KBL5_9BASI</name>
<gene>
    <name evidence="2" type="ORF">O181_116040</name>
</gene>
<organism evidence="2 3">
    <name type="scientific">Austropuccinia psidii MF-1</name>
    <dbReference type="NCBI Taxonomy" id="1389203"/>
    <lineage>
        <taxon>Eukaryota</taxon>
        <taxon>Fungi</taxon>
        <taxon>Dikarya</taxon>
        <taxon>Basidiomycota</taxon>
        <taxon>Pucciniomycotina</taxon>
        <taxon>Pucciniomycetes</taxon>
        <taxon>Pucciniales</taxon>
        <taxon>Sphaerophragmiaceae</taxon>
        <taxon>Austropuccinia</taxon>
    </lineage>
</organism>
<feature type="region of interest" description="Disordered" evidence="1">
    <location>
        <begin position="47"/>
        <end position="68"/>
    </location>
</feature>
<feature type="compositionally biased region" description="Pro residues" evidence="1">
    <location>
        <begin position="1"/>
        <end position="10"/>
    </location>
</feature>
<dbReference type="EMBL" id="AVOT02098122">
    <property type="protein sequence ID" value="MBW0576325.1"/>
    <property type="molecule type" value="Genomic_DNA"/>
</dbReference>
<feature type="compositionally biased region" description="Pro residues" evidence="1">
    <location>
        <begin position="58"/>
        <end position="68"/>
    </location>
</feature>
<keyword evidence="3" id="KW-1185">Reference proteome</keyword>
<dbReference type="AlphaFoldDB" id="A0A9Q3KBL5"/>
<protein>
    <submittedName>
        <fullName evidence="2">Uncharacterized protein</fullName>
    </submittedName>
</protein>
<reference evidence="2" key="1">
    <citation type="submission" date="2021-03" db="EMBL/GenBank/DDBJ databases">
        <title>Draft genome sequence of rust myrtle Austropuccinia psidii MF-1, a brazilian biotype.</title>
        <authorList>
            <person name="Quecine M.C."/>
            <person name="Pachon D.M.R."/>
            <person name="Bonatelli M.L."/>
            <person name="Correr F.H."/>
            <person name="Franceschini L.M."/>
            <person name="Leite T.F."/>
            <person name="Margarido G.R.A."/>
            <person name="Almeida C.A."/>
            <person name="Ferrarezi J.A."/>
            <person name="Labate C.A."/>
        </authorList>
    </citation>
    <scope>NUCLEOTIDE SEQUENCE</scope>
    <source>
        <strain evidence="2">MF-1</strain>
    </source>
</reference>